<dbReference type="Gene3D" id="2.60.40.680">
    <property type="match status" value="2"/>
</dbReference>
<organism evidence="1 2">
    <name type="scientific">Fulvitalea axinellae</name>
    <dbReference type="NCBI Taxonomy" id="1182444"/>
    <lineage>
        <taxon>Bacteria</taxon>
        <taxon>Pseudomonadati</taxon>
        <taxon>Bacteroidota</taxon>
        <taxon>Cytophagia</taxon>
        <taxon>Cytophagales</taxon>
        <taxon>Persicobacteraceae</taxon>
        <taxon>Fulvitalea</taxon>
    </lineage>
</organism>
<dbReference type="CDD" id="cd14252">
    <property type="entry name" value="Dockerin_like"/>
    <property type="match status" value="1"/>
</dbReference>
<sequence length="1270" mass="142356">MATTTLRLIIFRSVFAIIATFLICGEGICQSPPSPLIPLGSKKWVGGNWGYWGTPSNWSPYGVPSPSDIVEISKKSDVYVNGNYTCRRIVFGLKSDSNSQKKGKTYDADIYIYSSHQLTVTEGIWQRGGTENDGDGLPKMDQKTKLYVESSGKLVTASMTVYGKPVFKEIKTYDNSTVEFSSSNTHIYIPKAKKGYRNLRILPTGGVQVSELLDKVEVELDFTTNDKVKLKLLDEELKLEGNWIGKSHSTEVTSANGKIIFKKNNNQSILETHTVPNIELDKGGGLLTIVDSLRISERLELKKGDIKTNGRLHLLATSGKYAIVPEIDHPNDIDIDGDVLVDRFFEKPAGYNRPADWYRIGPIVKGNTLHHWDALFNLVTSSTKSSITKFDEATFGQYGNSNTNHWVPIMDFNTSLQAGKGYRTYFYNSAIDNGTISFTEKGELATGNVYINTTASNSPWRYGFNLVANPYACTLSWSYLLDEQSDEDDWDHAAYVWDSFNDNYIVYLSYANSNSLNITNYPTRDTLAYDRIAPGQAFFVFQWPVGNRTFRFTEEAKTNERDMIHYRTDEIEQMPETLTLGLKDQDGNSSFTKFLFGENNSNAFKRNEDAFQFGGKYVYLASKATGIIRDEEATHNLSINSMPYPEKDSTMALTYGAAFYGSYTMEFHDLDLLSNKRDVNLYDSFSDIWINLREQDHYTFQVVENPDSYAFDRFKLRFGQRPYMDNVTLNFPTGLSAGINSQMTLPLYVKDFKKMKEMAFGLEWDPEKISVESVENPRLGNQSLDLSDISNGKISFDWNKSEAINLTANDTLLALQLKFVSADTGKVHINIRNATGKGLSVEEEQETDASFTTRDAVIKLLPRASLNSVVEDYEGNNLDEIQWEISVNGQPWATFEPEAGIKEWNLVLGDNVRLRGSRKTDNDISPNVADLILTRRHILGVSEFDNPYLTFVADVNNDSRVSTIDVLKIRREILGIEKDDSPWVIVPETELDKIVRNEYEDLSEEYFIQLNGDGGTASFTALRRGIVSQLSPSPTSRVTGQEVNVTAGISFLDKDGILNVPIKTETESPLSGLQFPFSWDKQALELVGSQEVTEGESHIGKPNDGNSSLIWHLPIENGSPLQSGDHLINLKFRVKDKSFVGQTAINIGQPGNVTPLAVNENLKEIALNGSQVDIPLEDLLSGDIQFRVGPNPFNNVLHLEIYSPESVGGTVSFFSPGGKFIDKINLESSLGSRTFDWNFNLRKGKRLEPGIYLYKAEIGEKVFVGKVLAR</sequence>
<gene>
    <name evidence="1" type="ORF">FUAX_31650</name>
</gene>
<proteinExistence type="predicted"/>
<evidence type="ECO:0000313" key="2">
    <source>
        <dbReference type="Proteomes" id="UP001348817"/>
    </source>
</evidence>
<keyword evidence="2" id="KW-1185">Reference proteome</keyword>
<dbReference type="CDD" id="cd08547">
    <property type="entry name" value="Type_II_cohesin"/>
    <property type="match status" value="1"/>
</dbReference>
<dbReference type="RefSeq" id="WP_338392270.1">
    <property type="nucleotide sequence ID" value="NZ_AP025314.1"/>
</dbReference>
<dbReference type="GO" id="GO:0030246">
    <property type="term" value="F:carbohydrate binding"/>
    <property type="evidence" value="ECO:0007669"/>
    <property type="project" value="InterPro"/>
</dbReference>
<name>A0AAU9D453_9BACT</name>
<reference evidence="1 2" key="1">
    <citation type="submission" date="2021-12" db="EMBL/GenBank/DDBJ databases">
        <title>Genome sequencing of bacteria with rrn-lacking chromosome and rrn-plasmid.</title>
        <authorList>
            <person name="Anda M."/>
            <person name="Iwasaki W."/>
        </authorList>
    </citation>
    <scope>NUCLEOTIDE SEQUENCE [LARGE SCALE GENOMIC DNA]</scope>
    <source>
        <strain evidence="1 2">DSM 100852</strain>
    </source>
</reference>
<accession>A0AAU9D453</accession>
<dbReference type="Proteomes" id="UP001348817">
    <property type="component" value="Chromosome"/>
</dbReference>
<evidence type="ECO:0008006" key="3">
    <source>
        <dbReference type="Google" id="ProtNLM"/>
    </source>
</evidence>
<dbReference type="GO" id="GO:0000272">
    <property type="term" value="P:polysaccharide catabolic process"/>
    <property type="evidence" value="ECO:0007669"/>
    <property type="project" value="InterPro"/>
</dbReference>
<dbReference type="EMBL" id="AP025314">
    <property type="protein sequence ID" value="BDD10733.1"/>
    <property type="molecule type" value="Genomic_DNA"/>
</dbReference>
<protein>
    <recommendedName>
        <fullName evidence="3">Cohesin domain-containing protein</fullName>
    </recommendedName>
</protein>
<dbReference type="InterPro" id="IPR036439">
    <property type="entry name" value="Dockerin_dom_sf"/>
</dbReference>
<dbReference type="InterPro" id="IPR008965">
    <property type="entry name" value="CBM2/CBM3_carb-bd_dom_sf"/>
</dbReference>
<dbReference type="KEGG" id="fax:FUAX_31650"/>
<dbReference type="AlphaFoldDB" id="A0AAU9D453"/>
<dbReference type="SUPFAM" id="SSF49384">
    <property type="entry name" value="Carbohydrate-binding domain"/>
    <property type="match status" value="2"/>
</dbReference>
<evidence type="ECO:0000313" key="1">
    <source>
        <dbReference type="EMBL" id="BDD10733.1"/>
    </source>
</evidence>
<dbReference type="Gene3D" id="1.10.1330.10">
    <property type="entry name" value="Dockerin domain"/>
    <property type="match status" value="1"/>
</dbReference>